<reference evidence="2" key="2">
    <citation type="submission" date="2020-11" db="EMBL/GenBank/DDBJ databases">
        <authorList>
            <person name="McCartney M.A."/>
            <person name="Auch B."/>
            <person name="Kono T."/>
            <person name="Mallez S."/>
            <person name="Becker A."/>
            <person name="Gohl D.M."/>
            <person name="Silverstein K.A.T."/>
            <person name="Koren S."/>
            <person name="Bechman K.B."/>
            <person name="Herman A."/>
            <person name="Abrahante J.E."/>
            <person name="Garbe J."/>
        </authorList>
    </citation>
    <scope>NUCLEOTIDE SEQUENCE</scope>
    <source>
        <strain evidence="2">Duluth1</strain>
        <tissue evidence="2">Whole animal</tissue>
    </source>
</reference>
<evidence type="ECO:0000313" key="2">
    <source>
        <dbReference type="EMBL" id="KAH3777648.1"/>
    </source>
</evidence>
<dbReference type="Proteomes" id="UP000828390">
    <property type="component" value="Unassembled WGS sequence"/>
</dbReference>
<feature type="compositionally biased region" description="Basic residues" evidence="1">
    <location>
        <begin position="311"/>
        <end position="325"/>
    </location>
</feature>
<keyword evidence="3" id="KW-1185">Reference proteome</keyword>
<evidence type="ECO:0000256" key="1">
    <source>
        <dbReference type="SAM" id="MobiDB-lite"/>
    </source>
</evidence>
<feature type="compositionally biased region" description="Basic and acidic residues" evidence="1">
    <location>
        <begin position="293"/>
        <end position="310"/>
    </location>
</feature>
<organism evidence="2 3">
    <name type="scientific">Dreissena polymorpha</name>
    <name type="common">Zebra mussel</name>
    <name type="synonym">Mytilus polymorpha</name>
    <dbReference type="NCBI Taxonomy" id="45954"/>
    <lineage>
        <taxon>Eukaryota</taxon>
        <taxon>Metazoa</taxon>
        <taxon>Spiralia</taxon>
        <taxon>Lophotrochozoa</taxon>
        <taxon>Mollusca</taxon>
        <taxon>Bivalvia</taxon>
        <taxon>Autobranchia</taxon>
        <taxon>Heteroconchia</taxon>
        <taxon>Euheterodonta</taxon>
        <taxon>Imparidentia</taxon>
        <taxon>Neoheterodontei</taxon>
        <taxon>Myida</taxon>
        <taxon>Dreissenoidea</taxon>
        <taxon>Dreissenidae</taxon>
        <taxon>Dreissena</taxon>
    </lineage>
</organism>
<name>A0A9D4IN70_DREPO</name>
<gene>
    <name evidence="2" type="ORF">DPMN_179096</name>
</gene>
<dbReference type="EMBL" id="JAIWYP010000009">
    <property type="protein sequence ID" value="KAH3777648.1"/>
    <property type="molecule type" value="Genomic_DNA"/>
</dbReference>
<evidence type="ECO:0000313" key="3">
    <source>
        <dbReference type="Proteomes" id="UP000828390"/>
    </source>
</evidence>
<feature type="compositionally biased region" description="Basic residues" evidence="1">
    <location>
        <begin position="278"/>
        <end position="292"/>
    </location>
</feature>
<feature type="region of interest" description="Disordered" evidence="1">
    <location>
        <begin position="208"/>
        <end position="346"/>
    </location>
</feature>
<accession>A0A9D4IN70</accession>
<reference evidence="2" key="1">
    <citation type="journal article" date="2019" name="bioRxiv">
        <title>The Genome of the Zebra Mussel, Dreissena polymorpha: A Resource for Invasive Species Research.</title>
        <authorList>
            <person name="McCartney M.A."/>
            <person name="Auch B."/>
            <person name="Kono T."/>
            <person name="Mallez S."/>
            <person name="Zhang Y."/>
            <person name="Obille A."/>
            <person name="Becker A."/>
            <person name="Abrahante J.E."/>
            <person name="Garbe J."/>
            <person name="Badalamenti J.P."/>
            <person name="Herman A."/>
            <person name="Mangelson H."/>
            <person name="Liachko I."/>
            <person name="Sullivan S."/>
            <person name="Sone E.D."/>
            <person name="Koren S."/>
            <person name="Silverstein K.A.T."/>
            <person name="Beckman K.B."/>
            <person name="Gohl D.M."/>
        </authorList>
    </citation>
    <scope>NUCLEOTIDE SEQUENCE</scope>
    <source>
        <strain evidence="2">Duluth1</strain>
        <tissue evidence="2">Whole animal</tissue>
    </source>
</reference>
<protein>
    <submittedName>
        <fullName evidence="2">Uncharacterized protein</fullName>
    </submittedName>
</protein>
<comment type="caution">
    <text evidence="2">The sequence shown here is derived from an EMBL/GenBank/DDBJ whole genome shotgun (WGS) entry which is preliminary data.</text>
</comment>
<dbReference type="AlphaFoldDB" id="A0A9D4IN70"/>
<feature type="region of interest" description="Disordered" evidence="1">
    <location>
        <begin position="24"/>
        <end position="52"/>
    </location>
</feature>
<sequence length="346" mass="38918">MFLIYLQKLGHEIILQLKEQKNKGKSGPLKLRKVARRPRKDGDGSETDDDQKFTNITAQLAWEKDIDLAKGQAFIKDPDLIENRNMKMSGVGNTMGNGVHDNSSLPNGNATRTIKKYVKKPNGTPKSSPKSQKQFTINRVTPLPIYDNSALEGEDINLEGGGNDARSKQQSQMSRSVHSDLYGSVSITRKSVDWEIEPIAVKSNDQYVTSVSQIRPVSDKSKQIEVTVSVEHSPQRENSAESNAKYDQWVDELIQGSRHTTPHPSPSKGDSESVSSPTKHRHRSKKHRKDRKERKEEKGSEMKSSEDKSRSRSRSKDKKDKRKRESKTPTSDEVLLADSDVNESVL</sequence>
<feature type="compositionally biased region" description="Basic residues" evidence="1">
    <location>
        <begin position="30"/>
        <end position="39"/>
    </location>
</feature>
<feature type="compositionally biased region" description="Polar residues" evidence="1">
    <location>
        <begin position="124"/>
        <end position="139"/>
    </location>
</feature>
<feature type="region of interest" description="Disordered" evidence="1">
    <location>
        <begin position="154"/>
        <end position="179"/>
    </location>
</feature>
<proteinExistence type="predicted"/>
<feature type="region of interest" description="Disordered" evidence="1">
    <location>
        <begin position="119"/>
        <end position="139"/>
    </location>
</feature>